<keyword evidence="8" id="KW-0902">Two-component regulatory system</keyword>
<evidence type="ECO:0000256" key="9">
    <source>
        <dbReference type="SAM" id="MobiDB-lite"/>
    </source>
</evidence>
<dbReference type="InterPro" id="IPR050482">
    <property type="entry name" value="Sensor_HK_TwoCompSys"/>
</dbReference>
<dbReference type="Gene3D" id="3.30.565.10">
    <property type="entry name" value="Histidine kinase-like ATPase, C-terminal domain"/>
    <property type="match status" value="1"/>
</dbReference>
<dbReference type="Pfam" id="PF02518">
    <property type="entry name" value="HATPase_c"/>
    <property type="match status" value="1"/>
</dbReference>
<evidence type="ECO:0000256" key="2">
    <source>
        <dbReference type="ARBA" id="ARBA00012438"/>
    </source>
</evidence>
<evidence type="ECO:0000256" key="1">
    <source>
        <dbReference type="ARBA" id="ARBA00000085"/>
    </source>
</evidence>
<dbReference type="PANTHER" id="PTHR24421:SF10">
    <property type="entry name" value="NITRATE_NITRITE SENSOR PROTEIN NARQ"/>
    <property type="match status" value="1"/>
</dbReference>
<dbReference type="Proteomes" id="UP001595850">
    <property type="component" value="Unassembled WGS sequence"/>
</dbReference>
<reference evidence="12" key="1">
    <citation type="journal article" date="2019" name="Int. J. Syst. Evol. Microbiol.">
        <title>The Global Catalogue of Microorganisms (GCM) 10K type strain sequencing project: providing services to taxonomists for standard genome sequencing and annotation.</title>
        <authorList>
            <consortium name="The Broad Institute Genomics Platform"/>
            <consortium name="The Broad Institute Genome Sequencing Center for Infectious Disease"/>
            <person name="Wu L."/>
            <person name="Ma J."/>
        </authorList>
    </citation>
    <scope>NUCLEOTIDE SEQUENCE [LARGE SCALE GENOMIC DNA]</scope>
    <source>
        <strain evidence="12">TBRC 4489</strain>
    </source>
</reference>
<dbReference type="Gene3D" id="1.20.5.1930">
    <property type="match status" value="1"/>
</dbReference>
<dbReference type="SMART" id="SM00387">
    <property type="entry name" value="HATPase_c"/>
    <property type="match status" value="1"/>
</dbReference>
<sequence length="395" mass="42241">MALHDDGQTGEGTTGADDEIDREALRAEVVASYRARLRSAGSVVLGEEAVAEQLVRQAGLVVDDVLSRCGEIPPEDDTVSLPLSMELGATRAEQGVHPTQSLLAAALMFEAAFPVLARRLAPQEGECGRDRAVTVGLELQRSIMVRLAVGSVPYVNFLLAKLLSAHQDERHRIARDLHDRIAHGMGVALQQLDLYEVYRDDDPERAAGNLAMARQAINEGLQSTRRLSADLWERVGDDSLETALGKYLRVTVPRSTRTTLTASGADAGLPWEVREELYILLREAVRNALLHSGTAEIHVELEGLDGVLRAVVSDRGRGFDVAATRAARSGGGLLSMRERAALLGGTVNLLSTVGEGTTVEVLVPLAEDPAIGPWSAAGRSIAAEEERAGGVDRSG</sequence>
<keyword evidence="4" id="KW-0808">Transferase</keyword>
<evidence type="ECO:0000259" key="10">
    <source>
        <dbReference type="SMART" id="SM00387"/>
    </source>
</evidence>
<proteinExistence type="predicted"/>
<evidence type="ECO:0000256" key="7">
    <source>
        <dbReference type="ARBA" id="ARBA00022840"/>
    </source>
</evidence>
<name>A0ABV8IF15_9ACTN</name>
<dbReference type="SUPFAM" id="SSF55874">
    <property type="entry name" value="ATPase domain of HSP90 chaperone/DNA topoisomerase II/histidine kinase"/>
    <property type="match status" value="1"/>
</dbReference>
<dbReference type="EMBL" id="JBHSBM010000030">
    <property type="protein sequence ID" value="MFC4061524.1"/>
    <property type="molecule type" value="Genomic_DNA"/>
</dbReference>
<organism evidence="11 12">
    <name type="scientific">Planomonospora corallina</name>
    <dbReference type="NCBI Taxonomy" id="1806052"/>
    <lineage>
        <taxon>Bacteria</taxon>
        <taxon>Bacillati</taxon>
        <taxon>Actinomycetota</taxon>
        <taxon>Actinomycetes</taxon>
        <taxon>Streptosporangiales</taxon>
        <taxon>Streptosporangiaceae</taxon>
        <taxon>Planomonospora</taxon>
    </lineage>
</organism>
<dbReference type="InterPro" id="IPR003594">
    <property type="entry name" value="HATPase_dom"/>
</dbReference>
<keyword evidence="7" id="KW-0067">ATP-binding</keyword>
<dbReference type="GO" id="GO:0016301">
    <property type="term" value="F:kinase activity"/>
    <property type="evidence" value="ECO:0007669"/>
    <property type="project" value="UniProtKB-KW"/>
</dbReference>
<evidence type="ECO:0000256" key="5">
    <source>
        <dbReference type="ARBA" id="ARBA00022741"/>
    </source>
</evidence>
<keyword evidence="6 11" id="KW-0418">Kinase</keyword>
<keyword evidence="3" id="KW-0597">Phosphoprotein</keyword>
<dbReference type="RefSeq" id="WP_377291795.1">
    <property type="nucleotide sequence ID" value="NZ_JBHSBM010000030.1"/>
</dbReference>
<keyword evidence="12" id="KW-1185">Reference proteome</keyword>
<protein>
    <recommendedName>
        <fullName evidence="2">histidine kinase</fullName>
        <ecNumber evidence="2">2.7.13.3</ecNumber>
    </recommendedName>
</protein>
<keyword evidence="5" id="KW-0547">Nucleotide-binding</keyword>
<evidence type="ECO:0000313" key="12">
    <source>
        <dbReference type="Proteomes" id="UP001595850"/>
    </source>
</evidence>
<comment type="caution">
    <text evidence="11">The sequence shown here is derived from an EMBL/GenBank/DDBJ whole genome shotgun (WGS) entry which is preliminary data.</text>
</comment>
<dbReference type="InterPro" id="IPR011712">
    <property type="entry name" value="Sig_transdc_His_kin_sub3_dim/P"/>
</dbReference>
<gene>
    <name evidence="11" type="ORF">ACFOWE_24765</name>
</gene>
<dbReference type="PANTHER" id="PTHR24421">
    <property type="entry name" value="NITRATE/NITRITE SENSOR PROTEIN NARX-RELATED"/>
    <property type="match status" value="1"/>
</dbReference>
<evidence type="ECO:0000256" key="6">
    <source>
        <dbReference type="ARBA" id="ARBA00022777"/>
    </source>
</evidence>
<feature type="region of interest" description="Disordered" evidence="9">
    <location>
        <begin position="1"/>
        <end position="20"/>
    </location>
</feature>
<evidence type="ECO:0000313" key="11">
    <source>
        <dbReference type="EMBL" id="MFC4061524.1"/>
    </source>
</evidence>
<evidence type="ECO:0000256" key="4">
    <source>
        <dbReference type="ARBA" id="ARBA00022679"/>
    </source>
</evidence>
<evidence type="ECO:0000256" key="3">
    <source>
        <dbReference type="ARBA" id="ARBA00022553"/>
    </source>
</evidence>
<dbReference type="CDD" id="cd16917">
    <property type="entry name" value="HATPase_UhpB-NarQ-NarX-like"/>
    <property type="match status" value="1"/>
</dbReference>
<dbReference type="InterPro" id="IPR036890">
    <property type="entry name" value="HATPase_C_sf"/>
</dbReference>
<evidence type="ECO:0000256" key="8">
    <source>
        <dbReference type="ARBA" id="ARBA00023012"/>
    </source>
</evidence>
<dbReference type="EC" id="2.7.13.3" evidence="2"/>
<dbReference type="Pfam" id="PF07730">
    <property type="entry name" value="HisKA_3"/>
    <property type="match status" value="1"/>
</dbReference>
<feature type="domain" description="Histidine kinase/HSP90-like ATPase" evidence="10">
    <location>
        <begin position="272"/>
        <end position="367"/>
    </location>
</feature>
<accession>A0ABV8IF15</accession>
<comment type="catalytic activity">
    <reaction evidence="1">
        <text>ATP + protein L-histidine = ADP + protein N-phospho-L-histidine.</text>
        <dbReference type="EC" id="2.7.13.3"/>
    </reaction>
</comment>